<evidence type="ECO:0000256" key="1">
    <source>
        <dbReference type="SAM" id="Coils"/>
    </source>
</evidence>
<dbReference type="RefSeq" id="WP_238273304.1">
    <property type="nucleotide sequence ID" value="NZ_BPQG01000119.1"/>
</dbReference>
<name>A0ABQ4QPE7_9HYPH</name>
<accession>A0ABQ4QPE7</accession>
<protein>
    <recommendedName>
        <fullName evidence="4">Transposase</fullName>
    </recommendedName>
</protein>
<evidence type="ECO:0008006" key="4">
    <source>
        <dbReference type="Google" id="ProtNLM"/>
    </source>
</evidence>
<evidence type="ECO:0000313" key="2">
    <source>
        <dbReference type="EMBL" id="GJD47160.1"/>
    </source>
</evidence>
<proteinExistence type="predicted"/>
<evidence type="ECO:0000313" key="3">
    <source>
        <dbReference type="Proteomes" id="UP001055117"/>
    </source>
</evidence>
<keyword evidence="1" id="KW-0175">Coiled coil</keyword>
<organism evidence="2 3">
    <name type="scientific">Methylobacterium cerastii</name>
    <dbReference type="NCBI Taxonomy" id="932741"/>
    <lineage>
        <taxon>Bacteria</taxon>
        <taxon>Pseudomonadati</taxon>
        <taxon>Pseudomonadota</taxon>
        <taxon>Alphaproteobacteria</taxon>
        <taxon>Hyphomicrobiales</taxon>
        <taxon>Methylobacteriaceae</taxon>
        <taxon>Methylobacterium</taxon>
    </lineage>
</organism>
<reference evidence="2 3" key="1">
    <citation type="journal article" date="2021" name="Front. Microbiol.">
        <title>Comprehensive Comparative Genomics and Phenotyping of Methylobacterium Species.</title>
        <authorList>
            <person name="Alessa O."/>
            <person name="Ogura Y."/>
            <person name="Fujitani Y."/>
            <person name="Takami H."/>
            <person name="Hayashi T."/>
            <person name="Sahin N."/>
            <person name="Tani A."/>
        </authorList>
    </citation>
    <scope>NUCLEOTIDE SEQUENCE [LARGE SCALE GENOMIC DNA]</scope>
    <source>
        <strain evidence="2 3">DSM 23679</strain>
    </source>
</reference>
<dbReference type="EMBL" id="BPQG01000119">
    <property type="protein sequence ID" value="GJD47160.1"/>
    <property type="molecule type" value="Genomic_DNA"/>
</dbReference>
<gene>
    <name evidence="2" type="ORF">AFCDBAGC_5046</name>
</gene>
<keyword evidence="3" id="KW-1185">Reference proteome</keyword>
<sequence length="94" mass="10369">MEVTTIPTDELESLLELVATQDARIAALEAEIDSLGRERIFLKEGPAALRRQYAGPSSETPCQPGYIRGNAGQEVLADHQTIYAMLRAQRRGEL</sequence>
<feature type="coiled-coil region" evidence="1">
    <location>
        <begin position="11"/>
        <end position="38"/>
    </location>
</feature>
<dbReference type="Proteomes" id="UP001055117">
    <property type="component" value="Unassembled WGS sequence"/>
</dbReference>
<comment type="caution">
    <text evidence="2">The sequence shown here is derived from an EMBL/GenBank/DDBJ whole genome shotgun (WGS) entry which is preliminary data.</text>
</comment>